<evidence type="ECO:0000256" key="3">
    <source>
        <dbReference type="ARBA" id="ARBA00022722"/>
    </source>
</evidence>
<evidence type="ECO:0000313" key="9">
    <source>
        <dbReference type="Proteomes" id="UP000184212"/>
    </source>
</evidence>
<organism evidence="8 9">
    <name type="scientific">Chryseolinea serpens</name>
    <dbReference type="NCBI Taxonomy" id="947013"/>
    <lineage>
        <taxon>Bacteria</taxon>
        <taxon>Pseudomonadati</taxon>
        <taxon>Bacteroidota</taxon>
        <taxon>Cytophagia</taxon>
        <taxon>Cytophagales</taxon>
        <taxon>Fulvivirgaceae</taxon>
        <taxon>Chryseolinea</taxon>
    </lineage>
</organism>
<keyword evidence="4" id="KW-0255">Endonuclease</keyword>
<name>A0A1M5UIX4_9BACT</name>
<dbReference type="InterPro" id="IPR012933">
    <property type="entry name" value="HicA_mRNA_interferase"/>
</dbReference>
<keyword evidence="9" id="KW-1185">Reference proteome</keyword>
<dbReference type="AlphaFoldDB" id="A0A1M5UIX4"/>
<evidence type="ECO:0000256" key="2">
    <source>
        <dbReference type="ARBA" id="ARBA00022649"/>
    </source>
</evidence>
<dbReference type="Pfam" id="PF07927">
    <property type="entry name" value="HicA_toxin"/>
    <property type="match status" value="1"/>
</dbReference>
<dbReference type="GO" id="GO:0016787">
    <property type="term" value="F:hydrolase activity"/>
    <property type="evidence" value="ECO:0007669"/>
    <property type="project" value="UniProtKB-KW"/>
</dbReference>
<keyword evidence="3" id="KW-0540">Nuclease</keyword>
<dbReference type="EMBL" id="FQWQ01000003">
    <property type="protein sequence ID" value="SHH62593.1"/>
    <property type="molecule type" value="Genomic_DNA"/>
</dbReference>
<evidence type="ECO:0000256" key="6">
    <source>
        <dbReference type="ARBA" id="ARBA00022884"/>
    </source>
</evidence>
<keyword evidence="7" id="KW-0346">Stress response</keyword>
<proteinExistence type="inferred from homology"/>
<keyword evidence="5" id="KW-0378">Hydrolase</keyword>
<gene>
    <name evidence="8" type="ORF">SAMN04488109_4707</name>
</gene>
<dbReference type="GO" id="GO:0003729">
    <property type="term" value="F:mRNA binding"/>
    <property type="evidence" value="ECO:0007669"/>
    <property type="project" value="InterPro"/>
</dbReference>
<dbReference type="GO" id="GO:0004519">
    <property type="term" value="F:endonuclease activity"/>
    <property type="evidence" value="ECO:0007669"/>
    <property type="project" value="UniProtKB-KW"/>
</dbReference>
<evidence type="ECO:0000256" key="1">
    <source>
        <dbReference type="ARBA" id="ARBA00006620"/>
    </source>
</evidence>
<sequence length="61" mass="6895">MKASELLRRLQRAGWYVDRQSGSHVIMKHPEKEKAFISVPNHGSAEIGKGLLRNIQKRAGL</sequence>
<evidence type="ECO:0000256" key="4">
    <source>
        <dbReference type="ARBA" id="ARBA00022759"/>
    </source>
</evidence>
<keyword evidence="6" id="KW-0694">RNA-binding</keyword>
<dbReference type="PANTHER" id="PTHR34873">
    <property type="entry name" value="SSR1766 PROTEIN"/>
    <property type="match status" value="1"/>
</dbReference>
<protein>
    <submittedName>
        <fullName evidence="8">Predicted RNA binding protein YcfA, dsRBD-like fold, HicA-like mRNA interferase family</fullName>
    </submittedName>
</protein>
<reference evidence="8 9" key="1">
    <citation type="submission" date="2016-11" db="EMBL/GenBank/DDBJ databases">
        <authorList>
            <person name="Jaros S."/>
            <person name="Januszkiewicz K."/>
            <person name="Wedrychowicz H."/>
        </authorList>
    </citation>
    <scope>NUCLEOTIDE SEQUENCE [LARGE SCALE GENOMIC DNA]</scope>
    <source>
        <strain evidence="8 9">DSM 24574</strain>
    </source>
</reference>
<dbReference type="RefSeq" id="WP_073138909.1">
    <property type="nucleotide sequence ID" value="NZ_FQWQ01000003.1"/>
</dbReference>
<evidence type="ECO:0000256" key="5">
    <source>
        <dbReference type="ARBA" id="ARBA00022801"/>
    </source>
</evidence>
<evidence type="ECO:0000313" key="8">
    <source>
        <dbReference type="EMBL" id="SHH62593.1"/>
    </source>
</evidence>
<accession>A0A1M5UIX4</accession>
<keyword evidence="2" id="KW-1277">Toxin-antitoxin system</keyword>
<dbReference type="PANTHER" id="PTHR34873:SF3">
    <property type="entry name" value="ADDICTION MODULE TOXIN, HICA FAMILY"/>
    <property type="match status" value="1"/>
</dbReference>
<dbReference type="InterPro" id="IPR038570">
    <property type="entry name" value="HicA_sf"/>
</dbReference>
<evidence type="ECO:0000256" key="7">
    <source>
        <dbReference type="ARBA" id="ARBA00023016"/>
    </source>
</evidence>
<comment type="similarity">
    <text evidence="1">Belongs to the HicA mRNA interferase family.</text>
</comment>
<dbReference type="OrthoDB" id="9798547at2"/>
<dbReference type="Gene3D" id="3.30.920.30">
    <property type="entry name" value="Hypothetical protein"/>
    <property type="match status" value="1"/>
</dbReference>
<dbReference type="SUPFAM" id="SSF54786">
    <property type="entry name" value="YcfA/nrd intein domain"/>
    <property type="match status" value="1"/>
</dbReference>
<dbReference type="STRING" id="947013.SAMN04488109_4707"/>
<dbReference type="Proteomes" id="UP000184212">
    <property type="component" value="Unassembled WGS sequence"/>
</dbReference>